<proteinExistence type="predicted"/>
<accession>A0AAP0AUH5</accession>
<evidence type="ECO:0000313" key="3">
    <source>
        <dbReference type="Proteomes" id="UP001418222"/>
    </source>
</evidence>
<name>A0AAP0AUH5_9ASPA</name>
<dbReference type="PANTHER" id="PTHR47290:SF4">
    <property type="entry name" value="RING FINGER PROTEIN"/>
    <property type="match status" value="1"/>
</dbReference>
<feature type="compositionally biased region" description="Basic and acidic residues" evidence="1">
    <location>
        <begin position="12"/>
        <end position="22"/>
    </location>
</feature>
<dbReference type="PANTHER" id="PTHR47290">
    <property type="entry name" value="RING FINGER PROTEIN"/>
    <property type="match status" value="1"/>
</dbReference>
<feature type="region of interest" description="Disordered" evidence="1">
    <location>
        <begin position="1"/>
        <end position="37"/>
    </location>
</feature>
<sequence>MAEDGATSSDQPQKDKELREAAVENAAAAASPSQEAQRGFQAGWLQLGVGSSAPALTERSPGAPAAASTSYGAAGERFGRRNETSGSDLRVVAEPQRQRSGVWVALRPAENQVNEPFLPQLPKSFLRIKNERMTVRLLMRYLANKLGLHDESEVEITCRRQQLQPYATLEDVRDQIWCASASEAPGPASPAVDHVMKLYYSRRA</sequence>
<keyword evidence="3" id="KW-1185">Reference proteome</keyword>
<evidence type="ECO:0000256" key="1">
    <source>
        <dbReference type="SAM" id="MobiDB-lite"/>
    </source>
</evidence>
<feature type="compositionally biased region" description="Low complexity" evidence="1">
    <location>
        <begin position="60"/>
        <end position="75"/>
    </location>
</feature>
<dbReference type="EMBL" id="JBBWWQ010000020">
    <property type="protein sequence ID" value="KAK8915903.1"/>
    <property type="molecule type" value="Genomic_DNA"/>
</dbReference>
<dbReference type="Gene3D" id="3.10.20.90">
    <property type="entry name" value="Phosphatidylinositol 3-kinase Catalytic Subunit, Chain A, domain 1"/>
    <property type="match status" value="1"/>
</dbReference>
<gene>
    <name evidence="2" type="ORF">KSP39_PZI023231</name>
</gene>
<protein>
    <submittedName>
        <fullName evidence="2">Uncharacterized protein</fullName>
    </submittedName>
</protein>
<dbReference type="InterPro" id="IPR044171">
    <property type="entry name" value="LAX2-like"/>
</dbReference>
<reference evidence="2 3" key="1">
    <citation type="journal article" date="2022" name="Nat. Plants">
        <title>Genomes of leafy and leafless Platanthera orchids illuminate the evolution of mycoheterotrophy.</title>
        <authorList>
            <person name="Li M.H."/>
            <person name="Liu K.W."/>
            <person name="Li Z."/>
            <person name="Lu H.C."/>
            <person name="Ye Q.L."/>
            <person name="Zhang D."/>
            <person name="Wang J.Y."/>
            <person name="Li Y.F."/>
            <person name="Zhong Z.M."/>
            <person name="Liu X."/>
            <person name="Yu X."/>
            <person name="Liu D.K."/>
            <person name="Tu X.D."/>
            <person name="Liu B."/>
            <person name="Hao Y."/>
            <person name="Liao X.Y."/>
            <person name="Jiang Y.T."/>
            <person name="Sun W.H."/>
            <person name="Chen J."/>
            <person name="Chen Y.Q."/>
            <person name="Ai Y."/>
            <person name="Zhai J.W."/>
            <person name="Wu S.S."/>
            <person name="Zhou Z."/>
            <person name="Hsiao Y.Y."/>
            <person name="Wu W.L."/>
            <person name="Chen Y.Y."/>
            <person name="Lin Y.F."/>
            <person name="Hsu J.L."/>
            <person name="Li C.Y."/>
            <person name="Wang Z.W."/>
            <person name="Zhao X."/>
            <person name="Zhong W.Y."/>
            <person name="Ma X.K."/>
            <person name="Ma L."/>
            <person name="Huang J."/>
            <person name="Chen G.Z."/>
            <person name="Huang M.Z."/>
            <person name="Huang L."/>
            <person name="Peng D.H."/>
            <person name="Luo Y.B."/>
            <person name="Zou S.Q."/>
            <person name="Chen S.P."/>
            <person name="Lan S."/>
            <person name="Tsai W.C."/>
            <person name="Van de Peer Y."/>
            <person name="Liu Z.J."/>
        </authorList>
    </citation>
    <scope>NUCLEOTIDE SEQUENCE [LARGE SCALE GENOMIC DNA]</scope>
    <source>
        <strain evidence="2">Lor287</strain>
    </source>
</reference>
<dbReference type="Proteomes" id="UP001418222">
    <property type="component" value="Unassembled WGS sequence"/>
</dbReference>
<dbReference type="AlphaFoldDB" id="A0AAP0AUH5"/>
<feature type="region of interest" description="Disordered" evidence="1">
    <location>
        <begin position="53"/>
        <end position="88"/>
    </location>
</feature>
<evidence type="ECO:0000313" key="2">
    <source>
        <dbReference type="EMBL" id="KAK8915903.1"/>
    </source>
</evidence>
<feature type="compositionally biased region" description="Polar residues" evidence="1">
    <location>
        <begin position="1"/>
        <end position="11"/>
    </location>
</feature>
<feature type="compositionally biased region" description="Low complexity" evidence="1">
    <location>
        <begin position="23"/>
        <end position="37"/>
    </location>
</feature>
<organism evidence="2 3">
    <name type="scientific">Platanthera zijinensis</name>
    <dbReference type="NCBI Taxonomy" id="2320716"/>
    <lineage>
        <taxon>Eukaryota</taxon>
        <taxon>Viridiplantae</taxon>
        <taxon>Streptophyta</taxon>
        <taxon>Embryophyta</taxon>
        <taxon>Tracheophyta</taxon>
        <taxon>Spermatophyta</taxon>
        <taxon>Magnoliopsida</taxon>
        <taxon>Liliopsida</taxon>
        <taxon>Asparagales</taxon>
        <taxon>Orchidaceae</taxon>
        <taxon>Orchidoideae</taxon>
        <taxon>Orchideae</taxon>
        <taxon>Orchidinae</taxon>
        <taxon>Platanthera</taxon>
    </lineage>
</organism>
<comment type="caution">
    <text evidence="2">The sequence shown here is derived from an EMBL/GenBank/DDBJ whole genome shotgun (WGS) entry which is preliminary data.</text>
</comment>